<keyword evidence="4 6" id="KW-1133">Transmembrane helix</keyword>
<dbReference type="GO" id="GO:0016020">
    <property type="term" value="C:membrane"/>
    <property type="evidence" value="ECO:0007669"/>
    <property type="project" value="UniProtKB-SubCell"/>
</dbReference>
<evidence type="ECO:0000256" key="3">
    <source>
        <dbReference type="ARBA" id="ARBA00022748"/>
    </source>
</evidence>
<dbReference type="PANTHER" id="PTHR31566:SF5">
    <property type="entry name" value="RESB-LIKE DOMAIN-CONTAINING PROTEIN"/>
    <property type="match status" value="1"/>
</dbReference>
<protein>
    <submittedName>
        <fullName evidence="8">Respiratory nitrite reductase-specific cytochrome c biogenesis protein NrfK /respiratory nitrite reductase-specific cytochrome c biogenesis protein NrfL</fullName>
    </submittedName>
</protein>
<keyword evidence="9" id="KW-1185">Reference proteome</keyword>
<dbReference type="InterPro" id="IPR007816">
    <property type="entry name" value="ResB-like_domain"/>
</dbReference>
<dbReference type="RefSeq" id="WP_109617270.1">
    <property type="nucleotide sequence ID" value="NZ_QGDO01000002.1"/>
</dbReference>
<reference evidence="8 9" key="1">
    <citation type="submission" date="2018-03" db="EMBL/GenBank/DDBJ databases">
        <title>Genomic Encyclopedia of Archaeal and Bacterial Type Strains, Phase II (KMG-II): from individual species to whole genera.</title>
        <authorList>
            <person name="Goeker M."/>
        </authorList>
    </citation>
    <scope>NUCLEOTIDE SEQUENCE [LARGE SCALE GENOMIC DNA]</scope>
    <source>
        <strain evidence="8 9">DSM 28229</strain>
    </source>
</reference>
<dbReference type="Proteomes" id="UP000245535">
    <property type="component" value="Unassembled WGS sequence"/>
</dbReference>
<comment type="subcellular location">
    <subcellularLocation>
        <location evidence="1">Membrane</location>
        <topology evidence="1">Multi-pass membrane protein</topology>
    </subcellularLocation>
</comment>
<dbReference type="Pfam" id="PF05140">
    <property type="entry name" value="ResB"/>
    <property type="match status" value="1"/>
</dbReference>
<name>A0A315ZE89_SEDFL</name>
<evidence type="ECO:0000259" key="7">
    <source>
        <dbReference type="Pfam" id="PF05140"/>
    </source>
</evidence>
<dbReference type="InterPro" id="IPR023494">
    <property type="entry name" value="Cyt_c_bgen_Ccs1/CcsB/ResB"/>
</dbReference>
<evidence type="ECO:0000256" key="5">
    <source>
        <dbReference type="ARBA" id="ARBA00023136"/>
    </source>
</evidence>
<feature type="transmembrane region" description="Helical" evidence="6">
    <location>
        <begin position="165"/>
        <end position="185"/>
    </location>
</feature>
<dbReference type="GO" id="GO:0017004">
    <property type="term" value="P:cytochrome complex assembly"/>
    <property type="evidence" value="ECO:0007669"/>
    <property type="project" value="UniProtKB-KW"/>
</dbReference>
<evidence type="ECO:0000256" key="1">
    <source>
        <dbReference type="ARBA" id="ARBA00004141"/>
    </source>
</evidence>
<evidence type="ECO:0000256" key="4">
    <source>
        <dbReference type="ARBA" id="ARBA00022989"/>
    </source>
</evidence>
<gene>
    <name evidence="8" type="ORF">BC781_102602</name>
</gene>
<dbReference type="OrthoDB" id="596762at2"/>
<accession>A0A315ZE89</accession>
<evidence type="ECO:0000313" key="9">
    <source>
        <dbReference type="Proteomes" id="UP000245535"/>
    </source>
</evidence>
<organism evidence="8 9">
    <name type="scientific">Sediminitomix flava</name>
    <dbReference type="NCBI Taxonomy" id="379075"/>
    <lineage>
        <taxon>Bacteria</taxon>
        <taxon>Pseudomonadati</taxon>
        <taxon>Bacteroidota</taxon>
        <taxon>Cytophagia</taxon>
        <taxon>Cytophagales</taxon>
        <taxon>Flammeovirgaceae</taxon>
        <taxon>Sediminitomix</taxon>
    </lineage>
</organism>
<dbReference type="EMBL" id="QGDO01000002">
    <property type="protein sequence ID" value="PWJ43054.1"/>
    <property type="molecule type" value="Genomic_DNA"/>
</dbReference>
<feature type="transmembrane region" description="Helical" evidence="6">
    <location>
        <begin position="396"/>
        <end position="416"/>
    </location>
</feature>
<keyword evidence="2 6" id="KW-0812">Transmembrane</keyword>
<feature type="transmembrane region" description="Helical" evidence="6">
    <location>
        <begin position="132"/>
        <end position="153"/>
    </location>
</feature>
<comment type="caution">
    <text evidence="8">The sequence shown here is derived from an EMBL/GenBank/DDBJ whole genome shotgun (WGS) entry which is preliminary data.</text>
</comment>
<dbReference type="PANTHER" id="PTHR31566">
    <property type="entry name" value="CYTOCHROME C BIOGENESIS PROTEIN CCS1, CHLOROPLASTIC"/>
    <property type="match status" value="1"/>
</dbReference>
<dbReference type="AlphaFoldDB" id="A0A315ZE89"/>
<proteinExistence type="predicted"/>
<feature type="transmembrane region" description="Helical" evidence="6">
    <location>
        <begin position="92"/>
        <end position="112"/>
    </location>
</feature>
<evidence type="ECO:0000313" key="8">
    <source>
        <dbReference type="EMBL" id="PWJ43054.1"/>
    </source>
</evidence>
<evidence type="ECO:0000256" key="6">
    <source>
        <dbReference type="SAM" id="Phobius"/>
    </source>
</evidence>
<feature type="transmembrane region" description="Helical" evidence="6">
    <location>
        <begin position="33"/>
        <end position="50"/>
    </location>
</feature>
<keyword evidence="3" id="KW-0201">Cytochrome c-type biogenesis</keyword>
<keyword evidence="5 6" id="KW-0472">Membrane</keyword>
<feature type="transmembrane region" description="Helical" evidence="6">
    <location>
        <begin position="62"/>
        <end position="80"/>
    </location>
</feature>
<feature type="domain" description="ResB-like" evidence="7">
    <location>
        <begin position="161"/>
        <end position="378"/>
    </location>
</feature>
<evidence type="ECO:0000256" key="2">
    <source>
        <dbReference type="ARBA" id="ARBA00022692"/>
    </source>
</evidence>
<sequence>MNAVKNRLGEDQIRKEKVVKPLWAFPWEYRESFLIAFGLVVTGLLLQISIGKEVEAFKYPFNVILMGGFAVLTILIHILFKTNPIIKWLRSVPASISSIVALLVLVSIMGTIPQANFTQGVEKDIFGFSHMTTSWTFLITMLFFLTTLGFTTVNRIFPFRFKNVGFILNHLGLWIAVVAGTMGAGDLQRLSMDLYEGQPEWRAYNEKGQIVEMPIAFKLNNFLMEEFTPKLAIVNNEEGKLVEGQNSMVIIEKGNQYEHAGWEIKVEDYLYESVRVSVGNYQPVNEEGAAPAAKVSVTNLSTGEKVEGWVSCGSFRRQYEAMRLNNDFSLVMTTPEPKKYASDVTVFTHEGTQSEERIEVNYPLEVDGWNVYQLSYDSNYGRWSKLSVVELVRDPWLPVVYIGIFMMLFGAVEIMWTGYQEKK</sequence>